<dbReference type="InterPro" id="IPR000582">
    <property type="entry name" value="Acyl-CoA-binding_protein"/>
</dbReference>
<evidence type="ECO:0000313" key="4">
    <source>
        <dbReference type="Proteomes" id="UP000054010"/>
    </source>
</evidence>
<dbReference type="STRING" id="765420.OSCT_2173"/>
<dbReference type="Gene3D" id="1.20.80.10">
    <property type="match status" value="1"/>
</dbReference>
<dbReference type="AlphaFoldDB" id="E1IFS2"/>
<dbReference type="Proteomes" id="UP000054010">
    <property type="component" value="Unassembled WGS sequence"/>
</dbReference>
<reference evidence="3 4" key="1">
    <citation type="journal article" date="2011" name="J. Bacteriol.">
        <title>Draft genome sequence of the anoxygenic filamentous phototrophic bacterium Oscillochloris trichoides subsp. DG-6.</title>
        <authorList>
            <person name="Kuznetsov B.B."/>
            <person name="Ivanovsky R.N."/>
            <person name="Keppen O.I."/>
            <person name="Sukhacheva M.V."/>
            <person name="Bumazhkin B.K."/>
            <person name="Patutina E.O."/>
            <person name="Beletsky A.V."/>
            <person name="Mardanov A.V."/>
            <person name="Baslerov R.V."/>
            <person name="Panteleeva A.N."/>
            <person name="Kolganova T.V."/>
            <person name="Ravin N.V."/>
            <person name="Skryabin K.G."/>
        </authorList>
    </citation>
    <scope>NUCLEOTIDE SEQUENCE [LARGE SCALE GENOMIC DNA]</scope>
    <source>
        <strain evidence="3 4">DG-6</strain>
    </source>
</reference>
<keyword evidence="1" id="KW-0446">Lipid-binding</keyword>
<organism evidence="3 4">
    <name type="scientific">Oscillochloris trichoides DG-6</name>
    <dbReference type="NCBI Taxonomy" id="765420"/>
    <lineage>
        <taxon>Bacteria</taxon>
        <taxon>Bacillati</taxon>
        <taxon>Chloroflexota</taxon>
        <taxon>Chloroflexia</taxon>
        <taxon>Chloroflexales</taxon>
        <taxon>Chloroflexineae</taxon>
        <taxon>Oscillochloridaceae</taxon>
        <taxon>Oscillochloris</taxon>
    </lineage>
</organism>
<sequence length="89" mass="9899">MSDLRAKFDQAAQDAQNLPKRPENDVLLKLYALYKQATVGDVSGTRPGILDMTNRLKYDAWAKLKGTASEQAQTDYIALVEQLKKAATK</sequence>
<feature type="domain" description="ACB" evidence="2">
    <location>
        <begin position="4"/>
        <end position="89"/>
    </location>
</feature>
<proteinExistence type="predicted"/>
<dbReference type="GO" id="GO:0000062">
    <property type="term" value="F:fatty-acyl-CoA binding"/>
    <property type="evidence" value="ECO:0007669"/>
    <property type="project" value="InterPro"/>
</dbReference>
<evidence type="ECO:0000256" key="1">
    <source>
        <dbReference type="ARBA" id="ARBA00023121"/>
    </source>
</evidence>
<dbReference type="PANTHER" id="PTHR23310">
    <property type="entry name" value="ACYL-COA-BINDING PROTEIN, ACBP"/>
    <property type="match status" value="1"/>
</dbReference>
<dbReference type="InterPro" id="IPR014352">
    <property type="entry name" value="FERM/acyl-CoA-bd_prot_sf"/>
</dbReference>
<accession>E1IFS2</accession>
<dbReference type="InterPro" id="IPR035984">
    <property type="entry name" value="Acyl-CoA-binding_sf"/>
</dbReference>
<dbReference type="PRINTS" id="PR00689">
    <property type="entry name" value="ACOABINDINGP"/>
</dbReference>
<dbReference type="HOGENOM" id="CLU_118853_4_1_0"/>
<comment type="caution">
    <text evidence="3">The sequence shown here is derived from an EMBL/GenBank/DDBJ whole genome shotgun (WGS) entry which is preliminary data.</text>
</comment>
<dbReference type="PANTHER" id="PTHR23310:SF62">
    <property type="entry name" value="ACYL-COA BINDING PROTEIN 1, ISOFORM A"/>
    <property type="match status" value="1"/>
</dbReference>
<dbReference type="PROSITE" id="PS51228">
    <property type="entry name" value="ACB_2"/>
    <property type="match status" value="1"/>
</dbReference>
<dbReference type="SUPFAM" id="SSF47027">
    <property type="entry name" value="Acyl-CoA binding protein"/>
    <property type="match status" value="1"/>
</dbReference>
<dbReference type="Pfam" id="PF00887">
    <property type="entry name" value="ACBP"/>
    <property type="match status" value="1"/>
</dbReference>
<dbReference type="EMBL" id="ADVR01000094">
    <property type="protein sequence ID" value="EFO79963.1"/>
    <property type="molecule type" value="Genomic_DNA"/>
</dbReference>
<gene>
    <name evidence="3" type="ORF">OSCT_2173</name>
</gene>
<dbReference type="eggNOG" id="COG4281">
    <property type="taxonomic scope" value="Bacteria"/>
</dbReference>
<keyword evidence="4" id="KW-1185">Reference proteome</keyword>
<protein>
    <submittedName>
        <fullName evidence="3">Acyl-coA-binding protein ACBP</fullName>
    </submittedName>
</protein>
<name>E1IFS2_9CHLR</name>
<dbReference type="OrthoDB" id="5625302at2"/>
<dbReference type="GO" id="GO:0006631">
    <property type="term" value="P:fatty acid metabolic process"/>
    <property type="evidence" value="ECO:0007669"/>
    <property type="project" value="TreeGrafter"/>
</dbReference>
<evidence type="ECO:0000313" key="3">
    <source>
        <dbReference type="EMBL" id="EFO79963.1"/>
    </source>
</evidence>
<evidence type="ECO:0000259" key="2">
    <source>
        <dbReference type="PROSITE" id="PS51228"/>
    </source>
</evidence>